<name>A0A0K9PZ68_ZOSMR</name>
<dbReference type="GO" id="GO:0008716">
    <property type="term" value="F:D-alanine-D-alanine ligase activity"/>
    <property type="evidence" value="ECO:0000318"/>
    <property type="project" value="GO_Central"/>
</dbReference>
<dbReference type="PANTHER" id="PTHR23132">
    <property type="entry name" value="D-ALANINE--D-ALANINE LIGASE"/>
    <property type="match status" value="1"/>
</dbReference>
<dbReference type="Gene3D" id="3.30.470.20">
    <property type="entry name" value="ATP-grasp fold, B domain"/>
    <property type="match status" value="1"/>
</dbReference>
<gene>
    <name evidence="6" type="ORF">ZOSMA_147G00270</name>
</gene>
<dbReference type="Pfam" id="PF01820">
    <property type="entry name" value="Dala_Dala_lig_N"/>
    <property type="match status" value="1"/>
</dbReference>
<dbReference type="GO" id="GO:0005524">
    <property type="term" value="F:ATP binding"/>
    <property type="evidence" value="ECO:0007669"/>
    <property type="project" value="UniProtKB-UniRule"/>
</dbReference>
<feature type="domain" description="ATP-grasp" evidence="5">
    <location>
        <begin position="208"/>
        <end position="451"/>
    </location>
</feature>
<proteinExistence type="inferred from homology"/>
<evidence type="ECO:0000313" key="6">
    <source>
        <dbReference type="EMBL" id="KMZ73515.1"/>
    </source>
</evidence>
<organism evidence="6 7">
    <name type="scientific">Zostera marina</name>
    <name type="common">Eelgrass</name>
    <dbReference type="NCBI Taxonomy" id="29655"/>
    <lineage>
        <taxon>Eukaryota</taxon>
        <taxon>Viridiplantae</taxon>
        <taxon>Streptophyta</taxon>
        <taxon>Embryophyta</taxon>
        <taxon>Tracheophyta</taxon>
        <taxon>Spermatophyta</taxon>
        <taxon>Magnoliopsida</taxon>
        <taxon>Liliopsida</taxon>
        <taxon>Zosteraceae</taxon>
        <taxon>Zostera</taxon>
    </lineage>
</organism>
<evidence type="ECO:0000256" key="4">
    <source>
        <dbReference type="PROSITE-ProRule" id="PRU00409"/>
    </source>
</evidence>
<dbReference type="InterPro" id="IPR013815">
    <property type="entry name" value="ATP_grasp_subdomain_1"/>
</dbReference>
<dbReference type="InterPro" id="IPR011761">
    <property type="entry name" value="ATP-grasp"/>
</dbReference>
<dbReference type="EMBL" id="LFYR01000574">
    <property type="protein sequence ID" value="KMZ73515.1"/>
    <property type="molecule type" value="Genomic_DNA"/>
</dbReference>
<dbReference type="SUPFAM" id="SSF56059">
    <property type="entry name" value="Glutathione synthetase ATP-binding domain-like"/>
    <property type="match status" value="1"/>
</dbReference>
<evidence type="ECO:0000256" key="1">
    <source>
        <dbReference type="ARBA" id="ARBA00010871"/>
    </source>
</evidence>
<dbReference type="OMA" id="LLEWYKI"/>
<sequence length="628" mass="70420">MAVPLCSIFSLSDFLRKEYHCSKLWSTSRYPHPLVNISSSCNVQLPNRNCGVFASLKTRIEGETARRDVDGSPRPLRVGIICGGPSEERGISLNSARSVLDHVQGEDMHVSCYYLDCNLNAYAISSAQLYSNTPTDFDFKLKSLAQRFYSLAEFAEHLASATDIVFPAIHGKFGEDGGLQELLEKASVPFVGTPSKESKRAFDKYSASVKLNQHGFATVPNFLVQESSSRIDELYMWFSENKLNTHTGKVVVKPTRAGSSIGVSVAYGVDDSIRKANDIFLKGIDDKVVIEVFLEGREFTAIVLDTGSASECNPITLLPTEVELHFCNGHNIEEDAIFNYRRKYLPTQQVVYHTPPRFTTEVIDCIRQGASLLFRIFGLRDFARIDGWFLPSSDSTLISTKENNKFGHTTSGTVYFIDINLISGMEQTSFLFQQASKVGFSHSNILRTIIQHASLRFQQLQSHNSLLKASDRSLNPKSNNRRKVLVIFGGNTSERQVSLMSGTNIWLNLQIFNDLDVTPCLLASSDRYSPFKHNNEGNSKIVWTLPYSLVLRHTTEEVLAACVESVEPVRMALTTTLRNQVMNELLTAFQKHCWFMGFDIEDDLPLKFSLDEWIRQAKETDATVFIAG</sequence>
<keyword evidence="3" id="KW-0961">Cell wall biogenesis/degradation</keyword>
<dbReference type="FunFam" id="3.30.470.20:FF:000061">
    <property type="entry name" value="D-alanine-D-alanine ligase family"/>
    <property type="match status" value="1"/>
</dbReference>
<comment type="similarity">
    <text evidence="1">Belongs to the D-alanine--D-alanine ligase family.</text>
</comment>
<dbReference type="GO" id="GO:0046872">
    <property type="term" value="F:metal ion binding"/>
    <property type="evidence" value="ECO:0007669"/>
    <property type="project" value="InterPro"/>
</dbReference>
<keyword evidence="2 6" id="KW-0436">Ligase</keyword>
<dbReference type="Pfam" id="PF07478">
    <property type="entry name" value="Dala_Dala_lig_C"/>
    <property type="match status" value="1"/>
</dbReference>
<dbReference type="FunFam" id="3.40.50.20:FF:000028">
    <property type="entry name" value="D-alanine-D-alanine ligase family"/>
    <property type="match status" value="1"/>
</dbReference>
<protein>
    <submittedName>
        <fullName evidence="6">D-alanine--D-alanine ligase</fullName>
    </submittedName>
</protein>
<dbReference type="InterPro" id="IPR011127">
    <property type="entry name" value="Dala_Dala_lig_N"/>
</dbReference>
<dbReference type="PANTHER" id="PTHR23132:SF0">
    <property type="entry name" value="D-ALANINE-D-ALANINE LIGASE FAMILY"/>
    <property type="match status" value="1"/>
</dbReference>
<dbReference type="OrthoDB" id="2013972at2759"/>
<dbReference type="SUPFAM" id="SSF52440">
    <property type="entry name" value="PreATP-grasp domain"/>
    <property type="match status" value="2"/>
</dbReference>
<dbReference type="PROSITE" id="PS50975">
    <property type="entry name" value="ATP_GRASP"/>
    <property type="match status" value="1"/>
</dbReference>
<dbReference type="AlphaFoldDB" id="A0A0K9PZ68"/>
<comment type="caution">
    <text evidence="6">The sequence shown here is derived from an EMBL/GenBank/DDBJ whole genome shotgun (WGS) entry which is preliminary data.</text>
</comment>
<dbReference type="InterPro" id="IPR011095">
    <property type="entry name" value="Dala_Dala_lig_C"/>
</dbReference>
<keyword evidence="7" id="KW-1185">Reference proteome</keyword>
<reference evidence="7" key="1">
    <citation type="journal article" date="2016" name="Nature">
        <title>The genome of the seagrass Zostera marina reveals angiosperm adaptation to the sea.</title>
        <authorList>
            <person name="Olsen J.L."/>
            <person name="Rouze P."/>
            <person name="Verhelst B."/>
            <person name="Lin Y.-C."/>
            <person name="Bayer T."/>
            <person name="Collen J."/>
            <person name="Dattolo E."/>
            <person name="De Paoli E."/>
            <person name="Dittami S."/>
            <person name="Maumus F."/>
            <person name="Michel G."/>
            <person name="Kersting A."/>
            <person name="Lauritano C."/>
            <person name="Lohaus R."/>
            <person name="Toepel M."/>
            <person name="Tonon T."/>
            <person name="Vanneste K."/>
            <person name="Amirebrahimi M."/>
            <person name="Brakel J."/>
            <person name="Bostroem C."/>
            <person name="Chovatia M."/>
            <person name="Grimwood J."/>
            <person name="Jenkins J.W."/>
            <person name="Jueterbock A."/>
            <person name="Mraz A."/>
            <person name="Stam W.T."/>
            <person name="Tice H."/>
            <person name="Bornberg-Bauer E."/>
            <person name="Green P.J."/>
            <person name="Pearson G.A."/>
            <person name="Procaccini G."/>
            <person name="Duarte C.M."/>
            <person name="Schmutz J."/>
            <person name="Reusch T.B.H."/>
            <person name="Van de Peer Y."/>
        </authorList>
    </citation>
    <scope>NUCLEOTIDE SEQUENCE [LARGE SCALE GENOMIC DNA]</scope>
    <source>
        <strain evidence="7">cv. Finnish</strain>
    </source>
</reference>
<dbReference type="GO" id="GO:0071555">
    <property type="term" value="P:cell wall organization"/>
    <property type="evidence" value="ECO:0007669"/>
    <property type="project" value="UniProtKB-KW"/>
</dbReference>
<keyword evidence="4" id="KW-0067">ATP-binding</keyword>
<dbReference type="Gene3D" id="3.30.1490.20">
    <property type="entry name" value="ATP-grasp fold, A domain"/>
    <property type="match status" value="1"/>
</dbReference>
<dbReference type="STRING" id="29655.A0A0K9PZ68"/>
<dbReference type="FunFam" id="3.40.50.20:FF:000027">
    <property type="entry name" value="D-alanine-D-alanine ligase family"/>
    <property type="match status" value="1"/>
</dbReference>
<keyword evidence="4" id="KW-0547">Nucleotide-binding</keyword>
<evidence type="ECO:0000256" key="2">
    <source>
        <dbReference type="ARBA" id="ARBA00022598"/>
    </source>
</evidence>
<dbReference type="InterPro" id="IPR016185">
    <property type="entry name" value="PreATP-grasp_dom_sf"/>
</dbReference>
<evidence type="ECO:0000259" key="5">
    <source>
        <dbReference type="PROSITE" id="PS50975"/>
    </source>
</evidence>
<dbReference type="Proteomes" id="UP000036987">
    <property type="component" value="Unassembled WGS sequence"/>
</dbReference>
<accession>A0A0K9PZ68</accession>
<dbReference type="Gene3D" id="3.40.50.20">
    <property type="match status" value="2"/>
</dbReference>
<evidence type="ECO:0000256" key="3">
    <source>
        <dbReference type="ARBA" id="ARBA00023316"/>
    </source>
</evidence>
<evidence type="ECO:0000313" key="7">
    <source>
        <dbReference type="Proteomes" id="UP000036987"/>
    </source>
</evidence>